<dbReference type="InterPro" id="IPR041985">
    <property type="entry name" value="Ribosomal_eL14_KOW"/>
</dbReference>
<keyword evidence="1" id="KW-0689">Ribosomal protein</keyword>
<dbReference type="EMBL" id="DVOC01000044">
    <property type="protein sequence ID" value="HIU90868.1"/>
    <property type="molecule type" value="Genomic_DNA"/>
</dbReference>
<dbReference type="Proteomes" id="UP000886852">
    <property type="component" value="Unassembled WGS sequence"/>
</dbReference>
<sequence>MNEGDIGIGSVVLSRKGRDKGDYLMVVSKAHGVVFLADGGARKLSAPKRKNVKHVSDSGIKLDAIAAKLKEGQKVFDSELKSALRQLKIGKGDQK</sequence>
<name>A0A9D1MWP9_9BACT</name>
<dbReference type="InterPro" id="IPR008991">
    <property type="entry name" value="Translation_prot_SH3-like_sf"/>
</dbReference>
<gene>
    <name evidence="3" type="ORF">IAC72_02485</name>
</gene>
<dbReference type="GO" id="GO:1990904">
    <property type="term" value="C:ribonucleoprotein complex"/>
    <property type="evidence" value="ECO:0007669"/>
    <property type="project" value="UniProtKB-KW"/>
</dbReference>
<keyword evidence="2" id="KW-0687">Ribonucleoprotein</keyword>
<evidence type="ECO:0000256" key="1">
    <source>
        <dbReference type="ARBA" id="ARBA00022980"/>
    </source>
</evidence>
<reference evidence="3" key="1">
    <citation type="submission" date="2020-10" db="EMBL/GenBank/DDBJ databases">
        <authorList>
            <person name="Gilroy R."/>
        </authorList>
    </citation>
    <scope>NUCLEOTIDE SEQUENCE</scope>
    <source>
        <strain evidence="3">ChiHjej12B11-7776</strain>
    </source>
</reference>
<evidence type="ECO:0000313" key="3">
    <source>
        <dbReference type="EMBL" id="HIU90868.1"/>
    </source>
</evidence>
<organism evidence="3 4">
    <name type="scientific">Candidatus Fimimonas merdipullorum</name>
    <dbReference type="NCBI Taxonomy" id="2840822"/>
    <lineage>
        <taxon>Bacteria</taxon>
        <taxon>Pseudomonadati</taxon>
        <taxon>Myxococcota</taxon>
        <taxon>Myxococcia</taxon>
        <taxon>Myxococcales</taxon>
        <taxon>Cystobacterineae</taxon>
        <taxon>Myxococcaceae</taxon>
        <taxon>Myxococcaceae incertae sedis</taxon>
        <taxon>Candidatus Fimimonas</taxon>
    </lineage>
</organism>
<dbReference type="CDD" id="cd06088">
    <property type="entry name" value="KOW_RPL14"/>
    <property type="match status" value="1"/>
</dbReference>
<evidence type="ECO:0000256" key="2">
    <source>
        <dbReference type="ARBA" id="ARBA00023274"/>
    </source>
</evidence>
<accession>A0A9D1MWP9</accession>
<evidence type="ECO:0000313" key="4">
    <source>
        <dbReference type="Proteomes" id="UP000886852"/>
    </source>
</evidence>
<comment type="caution">
    <text evidence="3">The sequence shown here is derived from an EMBL/GenBank/DDBJ whole genome shotgun (WGS) entry which is preliminary data.</text>
</comment>
<dbReference type="AlphaFoldDB" id="A0A9D1MWP9"/>
<protein>
    <submittedName>
        <fullName evidence="3">KOW domain-containing RNA-binding protein</fullName>
    </submittedName>
</protein>
<reference evidence="3" key="2">
    <citation type="journal article" date="2021" name="PeerJ">
        <title>Extensive microbial diversity within the chicken gut microbiome revealed by metagenomics and culture.</title>
        <authorList>
            <person name="Gilroy R."/>
            <person name="Ravi A."/>
            <person name="Getino M."/>
            <person name="Pursley I."/>
            <person name="Horton D.L."/>
            <person name="Alikhan N.F."/>
            <person name="Baker D."/>
            <person name="Gharbi K."/>
            <person name="Hall N."/>
            <person name="Watson M."/>
            <person name="Adriaenssens E.M."/>
            <person name="Foster-Nyarko E."/>
            <person name="Jarju S."/>
            <person name="Secka A."/>
            <person name="Antonio M."/>
            <person name="Oren A."/>
            <person name="Chaudhuri R.R."/>
            <person name="La Ragione R."/>
            <person name="Hildebrand F."/>
            <person name="Pallen M.J."/>
        </authorList>
    </citation>
    <scope>NUCLEOTIDE SEQUENCE</scope>
    <source>
        <strain evidence="3">ChiHjej12B11-7776</strain>
    </source>
</reference>
<proteinExistence type="predicted"/>
<dbReference type="SUPFAM" id="SSF50104">
    <property type="entry name" value="Translation proteins SH3-like domain"/>
    <property type="match status" value="1"/>
</dbReference>
<dbReference type="GO" id="GO:0005840">
    <property type="term" value="C:ribosome"/>
    <property type="evidence" value="ECO:0007669"/>
    <property type="project" value="UniProtKB-KW"/>
</dbReference>